<keyword evidence="1" id="KW-1133">Transmembrane helix</keyword>
<evidence type="ECO:0000313" key="2">
    <source>
        <dbReference type="EMBL" id="UZA04740.1"/>
    </source>
</evidence>
<proteinExistence type="predicted"/>
<feature type="transmembrane region" description="Helical" evidence="1">
    <location>
        <begin position="45"/>
        <end position="66"/>
    </location>
</feature>
<dbReference type="EMBL" id="CP087831">
    <property type="protein sequence ID" value="UZA04740.1"/>
    <property type="molecule type" value="Genomic_DNA"/>
</dbReference>
<dbReference type="RefSeq" id="WP_264697295.1">
    <property type="nucleotide sequence ID" value="NZ_CP087831.1"/>
</dbReference>
<organism evidence="2 3">
    <name type="scientific">Moraxella bovis</name>
    <dbReference type="NCBI Taxonomy" id="476"/>
    <lineage>
        <taxon>Bacteria</taxon>
        <taxon>Pseudomonadati</taxon>
        <taxon>Pseudomonadota</taxon>
        <taxon>Gammaproteobacteria</taxon>
        <taxon>Moraxellales</taxon>
        <taxon>Moraxellaceae</taxon>
        <taxon>Moraxella</taxon>
    </lineage>
</organism>
<dbReference type="Proteomes" id="UP001163632">
    <property type="component" value="Plasmid unnamed1"/>
</dbReference>
<keyword evidence="2" id="KW-0614">Plasmid</keyword>
<keyword evidence="3" id="KW-1185">Reference proteome</keyword>
<accession>A0ABY6MCT1</accession>
<keyword evidence="1" id="KW-0812">Transmembrane</keyword>
<keyword evidence="1" id="KW-0472">Membrane</keyword>
<reference evidence="2" key="1">
    <citation type="journal article" date="2022" name="BMC Microbiol.">
        <title>Whole genome sequencing of Moraxella bovis strains from North America reveals two genotypes with different genetic determinants.</title>
        <authorList>
            <person name="Wynn E.L."/>
            <person name="Hille M.M."/>
            <person name="Loy J.D."/>
            <person name="Schuller G."/>
            <person name="Kuhn K.L."/>
            <person name="Dickey A.M."/>
            <person name="Bono J.L."/>
            <person name="Clawson M.L."/>
        </authorList>
    </citation>
    <scope>NUCLEOTIDE SEQUENCE</scope>
    <source>
        <strain evidence="2">SAM102599</strain>
    </source>
</reference>
<evidence type="ECO:0000256" key="1">
    <source>
        <dbReference type="SAM" id="Phobius"/>
    </source>
</evidence>
<evidence type="ECO:0000313" key="3">
    <source>
        <dbReference type="Proteomes" id="UP001163632"/>
    </source>
</evidence>
<geneLocation type="plasmid" evidence="2 3">
    <name>unnamed1</name>
</geneLocation>
<gene>
    <name evidence="2" type="ORF">LP092_15330</name>
</gene>
<protein>
    <submittedName>
        <fullName evidence="2">Uncharacterized protein</fullName>
    </submittedName>
</protein>
<name>A0ABY6MCT1_MORBO</name>
<sequence length="122" mass="13798">MQGGIEIPVRSGAVDPLKSKDGKESYKGVAHQYELLIGFRVQNNLPTTIIITVSPIIYMITVFYWLKSTKTTAKWHYDEYLHLGVRPVIKFENKTPYYLTTDHRGAVIVATDDKQISSGNPI</sequence>